<feature type="active site" evidence="8">
    <location>
        <position position="311"/>
    </location>
</feature>
<keyword evidence="3 8" id="KW-0732">Signal</keyword>
<dbReference type="CDD" id="cd13403">
    <property type="entry name" value="MLTF-like"/>
    <property type="match status" value="1"/>
</dbReference>
<dbReference type="EMBL" id="CP022530">
    <property type="protein sequence ID" value="ASP40892.1"/>
    <property type="molecule type" value="Genomic_DNA"/>
</dbReference>
<dbReference type="InterPro" id="IPR023346">
    <property type="entry name" value="Lysozyme-like_dom_sf"/>
</dbReference>
<dbReference type="PANTHER" id="PTHR35936:SF32">
    <property type="entry name" value="MEMBRANE-BOUND LYTIC MUREIN TRANSGLYCOSYLASE F"/>
    <property type="match status" value="1"/>
</dbReference>
<comment type="catalytic activity">
    <reaction evidence="8">
        <text>Exolytic cleavage of the (1-&gt;4)-beta-glycosidic linkage between N-acetylmuramic acid (MurNAc) and N-acetylglucosamine (GlcNAc) residues in peptidoglycan, from either the reducing or the non-reducing ends of the peptidoglycan chains, with concomitant formation of a 1,6-anhydrobond in the MurNAc residue.</text>
        <dbReference type="EC" id="4.2.2.n1"/>
    </reaction>
</comment>
<dbReference type="Pfam" id="PF00497">
    <property type="entry name" value="SBP_bac_3"/>
    <property type="match status" value="1"/>
</dbReference>
<dbReference type="EC" id="4.2.2.n1" evidence="8"/>
<evidence type="ECO:0000313" key="11">
    <source>
        <dbReference type="Proteomes" id="UP000202440"/>
    </source>
</evidence>
<comment type="similarity">
    <text evidence="1">Belongs to the transglycosylase Slt family.</text>
</comment>
<dbReference type="KEGG" id="bsan:CHH28_10005"/>
<evidence type="ECO:0000256" key="8">
    <source>
        <dbReference type="HAMAP-Rule" id="MF_02016"/>
    </source>
</evidence>
<name>A0A222FQA9_9GAMM</name>
<proteinExistence type="inferred from homology"/>
<keyword evidence="7 8" id="KW-0961">Cell wall biogenesis/degradation</keyword>
<dbReference type="Gene3D" id="3.40.190.10">
    <property type="entry name" value="Periplasmic binding protein-like II"/>
    <property type="match status" value="2"/>
</dbReference>
<protein>
    <recommendedName>
        <fullName evidence="8">Membrane-bound lytic murein transglycosylase F</fullName>
        <ecNumber evidence="8">4.2.2.n1</ecNumber>
    </recommendedName>
    <alternativeName>
        <fullName evidence="8">Murein lyase F</fullName>
    </alternativeName>
</protein>
<dbReference type="OrthoDB" id="9815002at2"/>
<evidence type="ECO:0000259" key="9">
    <source>
        <dbReference type="SMART" id="SM00062"/>
    </source>
</evidence>
<dbReference type="Gene3D" id="1.10.530.10">
    <property type="match status" value="1"/>
</dbReference>
<sequence>MRLGLFGLIAKVLIATLCLLALTGSIRPSQLDTIQARGELVVVTRNSPTTYYQDRSGDVGYEYELAKSFADHLGVRLRVVVADNLQQVFTTLETGQAAIATAGLTITAERQRWVRFAEPYMYVTEQVIYRRGRGKPTSLEQLADGKLVVSADSSHAQRLRQLQREQTPSLSWHETDELGVTDLLHLVESGQVDYTVVDSNEFDLLQAYFPNLAVGFELISPQPIAWAFPHSRDDSLHKAANRFFTQHSTQIRLARLAERYYGHLESLDYVGAIHFLNQADKKLAKFKPHFQQAAEKHEFDWRLLAAVGYQESHWRANARSYTGVRGLMMLTRPTAKELGVKNRLDPVQSIDGGSRYLAQLRKRLKGVNEPDRTWMALAAYNVGYGHLNDARKIAREMGGNPNSWMDVKDALPLLTQKRYYRHTRHGYARGHEPVEYVQNIRRYYDVLVWNEQQPQTATTDEQMLTSLITEVPPLL</sequence>
<dbReference type="InterPro" id="IPR001638">
    <property type="entry name" value="Solute-binding_3/MltF_N"/>
</dbReference>
<feature type="domain" description="Solute-binding protein family 3/N-terminal" evidence="9">
    <location>
        <begin position="39"/>
        <end position="264"/>
    </location>
</feature>
<dbReference type="Proteomes" id="UP000202440">
    <property type="component" value="Chromosome"/>
</dbReference>
<evidence type="ECO:0000256" key="5">
    <source>
        <dbReference type="ARBA" id="ARBA00023237"/>
    </source>
</evidence>
<keyword evidence="11" id="KW-1185">Reference proteome</keyword>
<comment type="similarity">
    <text evidence="8">In the N-terminal section; belongs to the bacterial solute-binding protein 3 family.</text>
</comment>
<evidence type="ECO:0000256" key="2">
    <source>
        <dbReference type="ARBA" id="ARBA00010333"/>
    </source>
</evidence>
<accession>A0A222FQA9</accession>
<comment type="similarity">
    <text evidence="2">Belongs to the bacterial solute-binding protein 3 family.</text>
</comment>
<evidence type="ECO:0000256" key="1">
    <source>
        <dbReference type="ARBA" id="ARBA00007734"/>
    </source>
</evidence>
<evidence type="ECO:0000256" key="3">
    <source>
        <dbReference type="ARBA" id="ARBA00022729"/>
    </source>
</evidence>
<dbReference type="PROSITE" id="PS00922">
    <property type="entry name" value="TRANSGLYCOSYLASE"/>
    <property type="match status" value="1"/>
</dbReference>
<dbReference type="GO" id="GO:0008933">
    <property type="term" value="F:peptidoglycan lytic transglycosylase activity"/>
    <property type="evidence" value="ECO:0007669"/>
    <property type="project" value="UniProtKB-UniRule"/>
</dbReference>
<dbReference type="AlphaFoldDB" id="A0A222FQA9"/>
<comment type="domain">
    <text evidence="8">The N-terminal domain does not have lytic activity and probably modulates enzymatic activity. The C-terminal domain is the catalytic active domain.</text>
</comment>
<dbReference type="InterPro" id="IPR008258">
    <property type="entry name" value="Transglycosylase_SLT_dom_1"/>
</dbReference>
<reference evidence="10 11" key="1">
    <citation type="submission" date="2017-07" db="EMBL/GenBank/DDBJ databases">
        <title>Annotated genome sequence of Bacterioplanes sanyensis isolated from Red Sea.</title>
        <authorList>
            <person name="Rehman Z.U."/>
        </authorList>
    </citation>
    <scope>NUCLEOTIDE SEQUENCE [LARGE SCALE GENOMIC DNA]</scope>
    <source>
        <strain evidence="10 11">NV9</strain>
    </source>
</reference>
<evidence type="ECO:0000313" key="10">
    <source>
        <dbReference type="EMBL" id="ASP40892.1"/>
    </source>
</evidence>
<dbReference type="GO" id="GO:0009253">
    <property type="term" value="P:peptidoglycan catabolic process"/>
    <property type="evidence" value="ECO:0007669"/>
    <property type="project" value="TreeGrafter"/>
</dbReference>
<comment type="caution">
    <text evidence="8">Lacks conserved residue(s) required for the propagation of feature annotation.</text>
</comment>
<dbReference type="NCBIfam" id="NF008112">
    <property type="entry name" value="PRK10859.1"/>
    <property type="match status" value="1"/>
</dbReference>
<organism evidence="10 11">
    <name type="scientific">Bacterioplanes sanyensis</name>
    <dbReference type="NCBI Taxonomy" id="1249553"/>
    <lineage>
        <taxon>Bacteria</taxon>
        <taxon>Pseudomonadati</taxon>
        <taxon>Pseudomonadota</taxon>
        <taxon>Gammaproteobacteria</taxon>
        <taxon>Oceanospirillales</taxon>
        <taxon>Oceanospirillaceae</taxon>
        <taxon>Bacterioplanes</taxon>
    </lineage>
</organism>
<dbReference type="GO" id="GO:0009279">
    <property type="term" value="C:cell outer membrane"/>
    <property type="evidence" value="ECO:0007669"/>
    <property type="project" value="UniProtKB-SubCell"/>
</dbReference>
<gene>
    <name evidence="8" type="primary">mltF</name>
    <name evidence="10" type="ORF">CHH28_10005</name>
</gene>
<dbReference type="SUPFAM" id="SSF53850">
    <property type="entry name" value="Periplasmic binding protein-like II"/>
    <property type="match status" value="1"/>
</dbReference>
<dbReference type="CDD" id="cd01009">
    <property type="entry name" value="PBP2_YfhD_N"/>
    <property type="match status" value="1"/>
</dbReference>
<dbReference type="GO" id="GO:0071555">
    <property type="term" value="P:cell wall organization"/>
    <property type="evidence" value="ECO:0007669"/>
    <property type="project" value="UniProtKB-KW"/>
</dbReference>
<dbReference type="SUPFAM" id="SSF53955">
    <property type="entry name" value="Lysozyme-like"/>
    <property type="match status" value="1"/>
</dbReference>
<evidence type="ECO:0000256" key="7">
    <source>
        <dbReference type="ARBA" id="ARBA00023316"/>
    </source>
</evidence>
<dbReference type="InterPro" id="IPR023703">
    <property type="entry name" value="MltF"/>
</dbReference>
<feature type="region of interest" description="LT domain" evidence="8">
    <location>
        <begin position="265"/>
        <end position="475"/>
    </location>
</feature>
<dbReference type="PANTHER" id="PTHR35936">
    <property type="entry name" value="MEMBRANE-BOUND LYTIC MUREIN TRANSGLYCOSYLASE F"/>
    <property type="match status" value="1"/>
</dbReference>
<dbReference type="HAMAP" id="MF_02016">
    <property type="entry name" value="MltF"/>
    <property type="match status" value="1"/>
</dbReference>
<comment type="function">
    <text evidence="8">Murein-degrading enzyme that degrades murein glycan strands and insoluble, high-molecular weight murein sacculi, with the concomitant formation of a 1,6-anhydromuramoyl product. Lytic transglycosylases (LTs) play an integral role in the metabolism of the peptidoglycan (PG) sacculus. Their lytic action creates space within the PG sacculus to allow for its expansion as well as for the insertion of various structures such as secretion systems and flagella.</text>
</comment>
<dbReference type="InterPro" id="IPR000189">
    <property type="entry name" value="Transglyc_AS"/>
</dbReference>
<evidence type="ECO:0000256" key="6">
    <source>
        <dbReference type="ARBA" id="ARBA00023239"/>
    </source>
</evidence>
<keyword evidence="5 8" id="KW-0998">Cell outer membrane</keyword>
<comment type="subcellular location">
    <subcellularLocation>
        <location evidence="8">Cell outer membrane</location>
        <topology evidence="8">Peripheral membrane protein</topology>
    </subcellularLocation>
    <text evidence="8">Attached to the inner leaflet of the outer membrane.</text>
</comment>
<keyword evidence="4 8" id="KW-0472">Membrane</keyword>
<dbReference type="GO" id="GO:0016998">
    <property type="term" value="P:cell wall macromolecule catabolic process"/>
    <property type="evidence" value="ECO:0007669"/>
    <property type="project" value="UniProtKB-UniRule"/>
</dbReference>
<evidence type="ECO:0000256" key="4">
    <source>
        <dbReference type="ARBA" id="ARBA00023136"/>
    </source>
</evidence>
<keyword evidence="6 8" id="KW-0456">Lyase</keyword>
<dbReference type="Pfam" id="PF01464">
    <property type="entry name" value="SLT"/>
    <property type="match status" value="1"/>
</dbReference>
<comment type="similarity">
    <text evidence="8">In the C-terminal section; belongs to the transglycosylase Slt family.</text>
</comment>
<dbReference type="SMART" id="SM00062">
    <property type="entry name" value="PBPb"/>
    <property type="match status" value="1"/>
</dbReference>